<evidence type="ECO:0000259" key="5">
    <source>
        <dbReference type="Pfam" id="PF17846"/>
    </source>
</evidence>
<dbReference type="InterPro" id="IPR041412">
    <property type="entry name" value="Xrn1_helical"/>
</dbReference>
<dbReference type="InterPro" id="IPR027073">
    <property type="entry name" value="5_3_exoribonuclease"/>
</dbReference>
<evidence type="ECO:0000256" key="2">
    <source>
        <dbReference type="ARBA" id="ARBA00022801"/>
    </source>
</evidence>
<dbReference type="GO" id="GO:0003723">
    <property type="term" value="F:RNA binding"/>
    <property type="evidence" value="ECO:0000318"/>
    <property type="project" value="GO_Central"/>
</dbReference>
<evidence type="ECO:0000256" key="3">
    <source>
        <dbReference type="ARBA" id="ARBA00022839"/>
    </source>
</evidence>
<dbReference type="Pfam" id="PF03159">
    <property type="entry name" value="XRN_N"/>
    <property type="match status" value="1"/>
</dbReference>
<reference evidence="6 7" key="1">
    <citation type="journal article" date="2013" name="Proc. Natl. Acad. Sci. U.S.A.">
        <title>Fine-scale variation in meiotic recombination in Mimulus inferred from population shotgun sequencing.</title>
        <authorList>
            <person name="Hellsten U."/>
            <person name="Wright K.M."/>
            <person name="Jenkins J."/>
            <person name="Shu S."/>
            <person name="Yuan Y."/>
            <person name="Wessler S.R."/>
            <person name="Schmutz J."/>
            <person name="Willis J.H."/>
            <person name="Rokhsar D.S."/>
        </authorList>
    </citation>
    <scope>NUCLEOTIDE SEQUENCE [LARGE SCALE GENOMIC DNA]</scope>
    <source>
        <strain evidence="7">cv. DUN x IM62</strain>
    </source>
</reference>
<evidence type="ECO:0000259" key="4">
    <source>
        <dbReference type="Pfam" id="PF03159"/>
    </source>
</evidence>
<dbReference type="STRING" id="4155.A0A022RF65"/>
<evidence type="ECO:0000313" key="6">
    <source>
        <dbReference type="EMBL" id="EYU37530.1"/>
    </source>
</evidence>
<dbReference type="eggNOG" id="KOG2044">
    <property type="taxonomic scope" value="Eukaryota"/>
</dbReference>
<dbReference type="GO" id="GO:0005634">
    <property type="term" value="C:nucleus"/>
    <property type="evidence" value="ECO:0000318"/>
    <property type="project" value="GO_Central"/>
</dbReference>
<dbReference type="PANTHER" id="PTHR12341:SF62">
    <property type="entry name" value="5'-3' EXORIBONUCLEASE 3-LIKE"/>
    <property type="match status" value="1"/>
</dbReference>
<feature type="domain" description="Xrn1 helical" evidence="5">
    <location>
        <begin position="268"/>
        <end position="371"/>
    </location>
</feature>
<dbReference type="CDD" id="cd18673">
    <property type="entry name" value="PIN_XRN1-2-like"/>
    <property type="match status" value="1"/>
</dbReference>
<evidence type="ECO:0000313" key="7">
    <source>
        <dbReference type="Proteomes" id="UP000030748"/>
    </source>
</evidence>
<name>A0A022RF65_ERYGU</name>
<dbReference type="Pfam" id="PF17846">
    <property type="entry name" value="XRN_M"/>
    <property type="match status" value="1"/>
</dbReference>
<dbReference type="EMBL" id="KI630515">
    <property type="protein sequence ID" value="EYU37530.1"/>
    <property type="molecule type" value="Genomic_DNA"/>
</dbReference>
<keyword evidence="3" id="KW-0269">Exonuclease</keyword>
<keyword evidence="7" id="KW-1185">Reference proteome</keyword>
<sequence>MGVPLFFWWLINKYPDILSGNLEERRTSLLNYEVELFDNFYLDMNRIIYDSCPYDNDPYGLLGVKTFDEIFSCVCEHIDRLFDIVKPKKLLFLAIDGVAPRAKSTRMRLELFRTEKFDQIKKKINGKLREQFEEKGKALLPEIESEFDGIAPGTEFLHILSKKLRSYITLRMSDNPAWQNIKVILSDEKVPGEGEHKIMSFIRAQRSSPGYNPNTTHCVYGTDADLIVLALATHEIHFSILREFLNIRILREYLALDLEVSIPGKCEYDAERVIDDFIFISFFLGNDFLPRMPTFGTNEGCLDLLIHVYKKELQRFGGYLVDMQKAEDKLGGYVDFERIERFMLTIGEYEDKIFMKRSNLRERKLKQTYDLYRNANDPVNLLQSSVLYLFRRWFTITR</sequence>
<proteinExistence type="predicted"/>
<evidence type="ECO:0008006" key="8">
    <source>
        <dbReference type="Google" id="ProtNLM"/>
    </source>
</evidence>
<dbReference type="PhylomeDB" id="A0A022RF65"/>
<dbReference type="AlphaFoldDB" id="A0A022RF65"/>
<dbReference type="Proteomes" id="UP000030748">
    <property type="component" value="Unassembled WGS sequence"/>
</dbReference>
<keyword evidence="2" id="KW-0378">Hydrolase</keyword>
<dbReference type="InterPro" id="IPR004859">
    <property type="entry name" value="Xrn1_N"/>
</dbReference>
<evidence type="ECO:0000256" key="1">
    <source>
        <dbReference type="ARBA" id="ARBA00022722"/>
    </source>
</evidence>
<dbReference type="GO" id="GO:0000956">
    <property type="term" value="P:nuclear-transcribed mRNA catabolic process"/>
    <property type="evidence" value="ECO:0000318"/>
    <property type="project" value="GO_Central"/>
</dbReference>
<gene>
    <name evidence="6" type="ORF">MIMGU_mgv1a020978mg</name>
</gene>
<dbReference type="PANTHER" id="PTHR12341">
    <property type="entry name" value="5'-&gt;3' EXORIBONUCLEASE"/>
    <property type="match status" value="1"/>
</dbReference>
<feature type="domain" description="Xrn1 N-terminal" evidence="4">
    <location>
        <begin position="1"/>
        <end position="243"/>
    </location>
</feature>
<dbReference type="GO" id="GO:0004534">
    <property type="term" value="F:5'-3' RNA exonuclease activity"/>
    <property type="evidence" value="ECO:0000318"/>
    <property type="project" value="GO_Central"/>
</dbReference>
<organism evidence="6 7">
    <name type="scientific">Erythranthe guttata</name>
    <name type="common">Yellow monkey flower</name>
    <name type="synonym">Mimulus guttatus</name>
    <dbReference type="NCBI Taxonomy" id="4155"/>
    <lineage>
        <taxon>Eukaryota</taxon>
        <taxon>Viridiplantae</taxon>
        <taxon>Streptophyta</taxon>
        <taxon>Embryophyta</taxon>
        <taxon>Tracheophyta</taxon>
        <taxon>Spermatophyta</taxon>
        <taxon>Magnoliopsida</taxon>
        <taxon>eudicotyledons</taxon>
        <taxon>Gunneridae</taxon>
        <taxon>Pentapetalae</taxon>
        <taxon>asterids</taxon>
        <taxon>lamiids</taxon>
        <taxon>Lamiales</taxon>
        <taxon>Phrymaceae</taxon>
        <taxon>Erythranthe</taxon>
    </lineage>
</organism>
<keyword evidence="1" id="KW-0540">Nuclease</keyword>
<accession>A0A022RF65</accession>
<dbReference type="Gene3D" id="3.40.50.12390">
    <property type="match status" value="1"/>
</dbReference>
<protein>
    <recommendedName>
        <fullName evidence="8">Xrn1 N-terminal domain-containing protein</fullName>
    </recommendedName>
</protein>